<dbReference type="OrthoDB" id="1928151at2759"/>
<dbReference type="SUPFAM" id="SSF52518">
    <property type="entry name" value="Thiamin diphosphate-binding fold (THDP-binding)"/>
    <property type="match status" value="1"/>
</dbReference>
<keyword evidence="7" id="KW-0786">Thiamine pyrophosphate</keyword>
<gene>
    <name evidence="9" type="ORF">HPP92_018246</name>
</gene>
<evidence type="ECO:0000256" key="4">
    <source>
        <dbReference type="ARBA" id="ARBA00022679"/>
    </source>
</evidence>
<dbReference type="Pfam" id="PF13292">
    <property type="entry name" value="DXP_synthase_N"/>
    <property type="match status" value="1"/>
</dbReference>
<dbReference type="Proteomes" id="UP000639772">
    <property type="component" value="Chromosome 9"/>
</dbReference>
<dbReference type="InterPro" id="IPR029061">
    <property type="entry name" value="THDP-binding"/>
</dbReference>
<comment type="cofactor">
    <cofactor evidence="1">
        <name>Mg(2+)</name>
        <dbReference type="ChEBI" id="CHEBI:18420"/>
    </cofactor>
</comment>
<dbReference type="AlphaFoldDB" id="A0A835QHP1"/>
<dbReference type="InterPro" id="IPR049557">
    <property type="entry name" value="Transketolase_CS"/>
</dbReference>
<evidence type="ECO:0000313" key="9">
    <source>
        <dbReference type="EMBL" id="KAG0468918.1"/>
    </source>
</evidence>
<accession>A0A835QHP1</accession>
<dbReference type="GO" id="GO:0008661">
    <property type="term" value="F:1-deoxy-D-xylulose-5-phosphate synthase activity"/>
    <property type="evidence" value="ECO:0007669"/>
    <property type="project" value="InterPro"/>
</dbReference>
<keyword evidence="5" id="KW-0479">Metal-binding</keyword>
<keyword evidence="4" id="KW-0808">Transferase</keyword>
<comment type="caution">
    <text evidence="9">The sequence shown here is derived from an EMBL/GenBank/DDBJ whole genome shotgun (WGS) entry which is preliminary data.</text>
</comment>
<feature type="region of interest" description="Disordered" evidence="8">
    <location>
        <begin position="146"/>
        <end position="174"/>
    </location>
</feature>
<dbReference type="PANTHER" id="PTHR43322">
    <property type="entry name" value="1-D-DEOXYXYLULOSE 5-PHOSPHATE SYNTHASE-RELATED"/>
    <property type="match status" value="1"/>
</dbReference>
<evidence type="ECO:0000256" key="1">
    <source>
        <dbReference type="ARBA" id="ARBA00001946"/>
    </source>
</evidence>
<sequence length="174" mass="19241">MMVKATGWAVNRPDLASAVDCWRQKSSDLFQLHVRRRPQADNDRRAVAEKVKSGWTADFTGEKPATPLLDTINYPIHMKNLTTQELEQLTAELRAEIVHTVSKTGGHLSSSLGVVELAVAIHHVFNAPQDKVIWDVLHRVISTRNLQRESQGDVNPEASNGGLPVSTKEMKASA</sequence>
<dbReference type="Gene3D" id="3.40.50.970">
    <property type="match status" value="1"/>
</dbReference>
<evidence type="ECO:0000256" key="5">
    <source>
        <dbReference type="ARBA" id="ARBA00022723"/>
    </source>
</evidence>
<proteinExistence type="predicted"/>
<dbReference type="EMBL" id="JADCNM010000009">
    <property type="protein sequence ID" value="KAG0468918.1"/>
    <property type="molecule type" value="Genomic_DNA"/>
</dbReference>
<organism evidence="9 10">
    <name type="scientific">Vanilla planifolia</name>
    <name type="common">Vanilla</name>
    <dbReference type="NCBI Taxonomy" id="51239"/>
    <lineage>
        <taxon>Eukaryota</taxon>
        <taxon>Viridiplantae</taxon>
        <taxon>Streptophyta</taxon>
        <taxon>Embryophyta</taxon>
        <taxon>Tracheophyta</taxon>
        <taxon>Spermatophyta</taxon>
        <taxon>Magnoliopsida</taxon>
        <taxon>Liliopsida</taxon>
        <taxon>Asparagales</taxon>
        <taxon>Orchidaceae</taxon>
        <taxon>Vanilloideae</taxon>
        <taxon>Vanilleae</taxon>
        <taxon>Vanilla</taxon>
    </lineage>
</organism>
<evidence type="ECO:0000313" key="10">
    <source>
        <dbReference type="Proteomes" id="UP000639772"/>
    </source>
</evidence>
<evidence type="ECO:0000256" key="8">
    <source>
        <dbReference type="SAM" id="MobiDB-lite"/>
    </source>
</evidence>
<dbReference type="PROSITE" id="PS00801">
    <property type="entry name" value="TRANSKETOLASE_1"/>
    <property type="match status" value="1"/>
</dbReference>
<comment type="cofactor">
    <cofactor evidence="2">
        <name>thiamine diphosphate</name>
        <dbReference type="ChEBI" id="CHEBI:58937"/>
    </cofactor>
</comment>
<dbReference type="GO" id="GO:0016114">
    <property type="term" value="P:terpenoid biosynthetic process"/>
    <property type="evidence" value="ECO:0007669"/>
    <property type="project" value="InterPro"/>
</dbReference>
<evidence type="ECO:0000256" key="6">
    <source>
        <dbReference type="ARBA" id="ARBA00022842"/>
    </source>
</evidence>
<evidence type="ECO:0008006" key="11">
    <source>
        <dbReference type="Google" id="ProtNLM"/>
    </source>
</evidence>
<evidence type="ECO:0000256" key="2">
    <source>
        <dbReference type="ARBA" id="ARBA00001964"/>
    </source>
</evidence>
<protein>
    <recommendedName>
        <fullName evidence="11">1-deoxy-D-xylulose-5-phosphate synthase</fullName>
    </recommendedName>
</protein>
<comment type="subunit">
    <text evidence="3">Homodimer.</text>
</comment>
<dbReference type="GO" id="GO:0046872">
    <property type="term" value="F:metal ion binding"/>
    <property type="evidence" value="ECO:0007669"/>
    <property type="project" value="UniProtKB-KW"/>
</dbReference>
<reference evidence="9 10" key="1">
    <citation type="journal article" date="2020" name="Nat. Food">
        <title>A phased Vanilla planifolia genome enables genetic improvement of flavour and production.</title>
        <authorList>
            <person name="Hasing T."/>
            <person name="Tang H."/>
            <person name="Brym M."/>
            <person name="Khazi F."/>
            <person name="Huang T."/>
            <person name="Chambers A.H."/>
        </authorList>
    </citation>
    <scope>NUCLEOTIDE SEQUENCE [LARGE SCALE GENOMIC DNA]</scope>
    <source>
        <tissue evidence="9">Leaf</tissue>
    </source>
</reference>
<evidence type="ECO:0000256" key="3">
    <source>
        <dbReference type="ARBA" id="ARBA00011738"/>
    </source>
</evidence>
<dbReference type="InterPro" id="IPR005477">
    <property type="entry name" value="Dxylulose-5-P_synthase"/>
</dbReference>
<name>A0A835QHP1_VANPL</name>
<dbReference type="PANTHER" id="PTHR43322:SF4">
    <property type="entry name" value="1-DEOXY-D-XYLULOSE-5-PHOSPHATE SYNTHASE 2, CHLOROPLASTIC-RELATED"/>
    <property type="match status" value="1"/>
</dbReference>
<keyword evidence="6" id="KW-0460">Magnesium</keyword>
<evidence type="ECO:0000256" key="7">
    <source>
        <dbReference type="ARBA" id="ARBA00023052"/>
    </source>
</evidence>